<feature type="transmembrane region" description="Helical" evidence="1">
    <location>
        <begin position="185"/>
        <end position="205"/>
    </location>
</feature>
<dbReference type="RefSeq" id="WP_090330187.1">
    <property type="nucleotide sequence ID" value="NZ_FNSL01000002.1"/>
</dbReference>
<feature type="transmembrane region" description="Helical" evidence="1">
    <location>
        <begin position="122"/>
        <end position="139"/>
    </location>
</feature>
<feature type="transmembrane region" description="Helical" evidence="1">
    <location>
        <begin position="151"/>
        <end position="173"/>
    </location>
</feature>
<feature type="chain" id="PRO_5011519160" evidence="2">
    <location>
        <begin position="25"/>
        <end position="206"/>
    </location>
</feature>
<keyword evidence="1" id="KW-0812">Transmembrane</keyword>
<keyword evidence="1" id="KW-1133">Transmembrane helix</keyword>
<gene>
    <name evidence="3" type="ORF">SAMN05216452_4058</name>
</gene>
<evidence type="ECO:0000313" key="4">
    <source>
        <dbReference type="Proteomes" id="UP000199064"/>
    </source>
</evidence>
<evidence type="ECO:0000313" key="3">
    <source>
        <dbReference type="EMBL" id="SEC18190.1"/>
    </source>
</evidence>
<sequence length="206" mass="21064">MTSRIARIFSAFVFSSLFATGAEAHHAMGGETPTTLYEGLVSGLAHPVIGLDHLAFIVAAGLIAAVAGMSLFAPLLFVAGSLIGVGLHLMLLDLPAAEIIIAASVLAGGWLLARGRAVENQILVFALFLVVGVFHGYAFGEAIVGSEETPLIAYLAGLAAIQSAIALGAYFLVQSRGWAIEAMQPRLAGAAILGVGVTFLAGHLVG</sequence>
<keyword evidence="2" id="KW-0732">Signal</keyword>
<dbReference type="EMBL" id="FNSL01000002">
    <property type="protein sequence ID" value="SEC18190.1"/>
    <property type="molecule type" value="Genomic_DNA"/>
</dbReference>
<protein>
    <submittedName>
        <fullName evidence="3">Urease accessory protein</fullName>
    </submittedName>
</protein>
<evidence type="ECO:0000256" key="2">
    <source>
        <dbReference type="SAM" id="SignalP"/>
    </source>
</evidence>
<accession>A0A1H4QF86</accession>
<keyword evidence="1" id="KW-0472">Membrane</keyword>
<dbReference type="AlphaFoldDB" id="A0A1H4QF86"/>
<dbReference type="Pfam" id="PF04955">
    <property type="entry name" value="HupE_UreJ"/>
    <property type="match status" value="1"/>
</dbReference>
<proteinExistence type="predicted"/>
<feature type="transmembrane region" description="Helical" evidence="1">
    <location>
        <begin position="96"/>
        <end position="113"/>
    </location>
</feature>
<reference evidence="4" key="1">
    <citation type="submission" date="2016-10" db="EMBL/GenBank/DDBJ databases">
        <authorList>
            <person name="Varghese N."/>
            <person name="Submissions S."/>
        </authorList>
    </citation>
    <scope>NUCLEOTIDE SEQUENCE [LARGE SCALE GENOMIC DNA]</scope>
    <source>
        <strain evidence="4">ES.061</strain>
    </source>
</reference>
<dbReference type="Proteomes" id="UP000199064">
    <property type="component" value="Unassembled WGS sequence"/>
</dbReference>
<feature type="signal peptide" evidence="2">
    <location>
        <begin position="1"/>
        <end position="24"/>
    </location>
</feature>
<evidence type="ECO:0000256" key="1">
    <source>
        <dbReference type="SAM" id="Phobius"/>
    </source>
</evidence>
<dbReference type="InterPro" id="IPR007038">
    <property type="entry name" value="HupE_UreJ"/>
</dbReference>
<keyword evidence="4" id="KW-1185">Reference proteome</keyword>
<name>A0A1H4QF86_9HYPH</name>
<organism evidence="3 4">
    <name type="scientific">Nitratireductor aquibiodomus</name>
    <dbReference type="NCBI Taxonomy" id="204799"/>
    <lineage>
        <taxon>Bacteria</taxon>
        <taxon>Pseudomonadati</taxon>
        <taxon>Pseudomonadota</taxon>
        <taxon>Alphaproteobacteria</taxon>
        <taxon>Hyphomicrobiales</taxon>
        <taxon>Phyllobacteriaceae</taxon>
        <taxon>Nitratireductor</taxon>
    </lineage>
</organism>